<evidence type="ECO:0000313" key="6">
    <source>
        <dbReference type="EMBL" id="KAF2100246.1"/>
    </source>
</evidence>
<dbReference type="OrthoDB" id="10252157at2759"/>
<evidence type="ECO:0000256" key="3">
    <source>
        <dbReference type="ARBA" id="ARBA00023002"/>
    </source>
</evidence>
<comment type="cofactor">
    <cofactor evidence="4">
        <name>FAD</name>
        <dbReference type="ChEBI" id="CHEBI:57692"/>
    </cofactor>
    <text evidence="4">Binds 1 FAD per monomer.</text>
</comment>
<protein>
    <recommendedName>
        <fullName evidence="4">Fumarate reductase</fullName>
        <ecNumber evidence="4">1.3.1.6</ecNumber>
    </recommendedName>
</protein>
<dbReference type="SUPFAM" id="SSF51905">
    <property type="entry name" value="FAD/NAD(P)-binding domain"/>
    <property type="match status" value="1"/>
</dbReference>
<name>A0A9P4ILB4_9PEZI</name>
<evidence type="ECO:0000256" key="4">
    <source>
        <dbReference type="RuleBase" id="RU366062"/>
    </source>
</evidence>
<dbReference type="AlphaFoldDB" id="A0A9P4ILB4"/>
<keyword evidence="3 4" id="KW-0560">Oxidoreductase</keyword>
<dbReference type="EMBL" id="ML978124">
    <property type="protein sequence ID" value="KAF2100246.1"/>
    <property type="molecule type" value="Genomic_DNA"/>
</dbReference>
<dbReference type="Pfam" id="PF00890">
    <property type="entry name" value="FAD_binding_2"/>
    <property type="match status" value="1"/>
</dbReference>
<dbReference type="InterPro" id="IPR003953">
    <property type="entry name" value="FAD-dep_OxRdtase_2_FAD-bd"/>
</dbReference>
<feature type="domain" description="FAD-dependent oxidoreductase 2 FAD-binding" evidence="5">
    <location>
        <begin position="6"/>
        <end position="446"/>
    </location>
</feature>
<accession>A0A9P4ILB4</accession>
<dbReference type="InterPro" id="IPR036188">
    <property type="entry name" value="FAD/NAD-bd_sf"/>
</dbReference>
<dbReference type="PANTHER" id="PTHR43400:SF12">
    <property type="entry name" value="FUMARATE REDUCTASE"/>
    <property type="match status" value="1"/>
</dbReference>
<dbReference type="Gene3D" id="3.90.700.10">
    <property type="entry name" value="Succinate dehydrogenase/fumarate reductase flavoprotein, catalytic domain"/>
    <property type="match status" value="1"/>
</dbReference>
<organism evidence="6 7">
    <name type="scientific">Rhizodiscina lignyota</name>
    <dbReference type="NCBI Taxonomy" id="1504668"/>
    <lineage>
        <taxon>Eukaryota</taxon>
        <taxon>Fungi</taxon>
        <taxon>Dikarya</taxon>
        <taxon>Ascomycota</taxon>
        <taxon>Pezizomycotina</taxon>
        <taxon>Dothideomycetes</taxon>
        <taxon>Pleosporomycetidae</taxon>
        <taxon>Aulographales</taxon>
        <taxon>Rhizodiscinaceae</taxon>
        <taxon>Rhizodiscina</taxon>
    </lineage>
</organism>
<evidence type="ECO:0000256" key="2">
    <source>
        <dbReference type="ARBA" id="ARBA00022827"/>
    </source>
</evidence>
<comment type="caution">
    <text evidence="6">The sequence shown here is derived from an EMBL/GenBank/DDBJ whole genome shotgun (WGS) entry which is preliminary data.</text>
</comment>
<comment type="catalytic activity">
    <reaction evidence="4">
        <text>succinate + NAD(+) = fumarate + NADH + H(+)</text>
        <dbReference type="Rhea" id="RHEA:18281"/>
        <dbReference type="ChEBI" id="CHEBI:15378"/>
        <dbReference type="ChEBI" id="CHEBI:29806"/>
        <dbReference type="ChEBI" id="CHEBI:30031"/>
        <dbReference type="ChEBI" id="CHEBI:57540"/>
        <dbReference type="ChEBI" id="CHEBI:57945"/>
        <dbReference type="EC" id="1.3.1.6"/>
    </reaction>
</comment>
<dbReference type="EC" id="1.3.1.6" evidence="4"/>
<evidence type="ECO:0000313" key="7">
    <source>
        <dbReference type="Proteomes" id="UP000799772"/>
    </source>
</evidence>
<reference evidence="6" key="1">
    <citation type="journal article" date="2020" name="Stud. Mycol.">
        <title>101 Dothideomycetes genomes: a test case for predicting lifestyles and emergence of pathogens.</title>
        <authorList>
            <person name="Haridas S."/>
            <person name="Albert R."/>
            <person name="Binder M."/>
            <person name="Bloem J."/>
            <person name="Labutti K."/>
            <person name="Salamov A."/>
            <person name="Andreopoulos B."/>
            <person name="Baker S."/>
            <person name="Barry K."/>
            <person name="Bills G."/>
            <person name="Bluhm B."/>
            <person name="Cannon C."/>
            <person name="Castanera R."/>
            <person name="Culley D."/>
            <person name="Daum C."/>
            <person name="Ezra D."/>
            <person name="Gonzalez J."/>
            <person name="Henrissat B."/>
            <person name="Kuo A."/>
            <person name="Liang C."/>
            <person name="Lipzen A."/>
            <person name="Lutzoni F."/>
            <person name="Magnuson J."/>
            <person name="Mondo S."/>
            <person name="Nolan M."/>
            <person name="Ohm R."/>
            <person name="Pangilinan J."/>
            <person name="Park H.-J."/>
            <person name="Ramirez L."/>
            <person name="Alfaro M."/>
            <person name="Sun H."/>
            <person name="Tritt A."/>
            <person name="Yoshinaga Y."/>
            <person name="Zwiers L.-H."/>
            <person name="Turgeon B."/>
            <person name="Goodwin S."/>
            <person name="Spatafora J."/>
            <person name="Crous P."/>
            <person name="Grigoriev I."/>
        </authorList>
    </citation>
    <scope>NUCLEOTIDE SEQUENCE</scope>
    <source>
        <strain evidence="6">CBS 133067</strain>
    </source>
</reference>
<evidence type="ECO:0000259" key="5">
    <source>
        <dbReference type="Pfam" id="PF00890"/>
    </source>
</evidence>
<dbReference type="NCBIfam" id="TIGR01813">
    <property type="entry name" value="flavo_cyto_c"/>
    <property type="match status" value="1"/>
</dbReference>
<keyword evidence="1 4" id="KW-0285">Flavoprotein</keyword>
<dbReference type="PANTHER" id="PTHR43400">
    <property type="entry name" value="FUMARATE REDUCTASE"/>
    <property type="match status" value="1"/>
</dbReference>
<comment type="similarity">
    <text evidence="4">Belongs to the FAD-dependent oxidoreductase 2 family. FRD/SDH subfamily.</text>
</comment>
<dbReference type="Proteomes" id="UP000799772">
    <property type="component" value="Unassembled WGS sequence"/>
</dbReference>
<keyword evidence="7" id="KW-1185">Reference proteome</keyword>
<dbReference type="GO" id="GO:0010181">
    <property type="term" value="F:FMN binding"/>
    <property type="evidence" value="ECO:0007669"/>
    <property type="project" value="InterPro"/>
</dbReference>
<dbReference type="InterPro" id="IPR010960">
    <property type="entry name" value="Flavocytochrome_c"/>
</dbReference>
<dbReference type="InterPro" id="IPR027477">
    <property type="entry name" value="Succ_DH/fumarate_Rdtase_cat_sf"/>
</dbReference>
<dbReference type="GO" id="GO:0016156">
    <property type="term" value="F:fumarate reductase (NADH) activity"/>
    <property type="evidence" value="ECO:0007669"/>
    <property type="project" value="UniProtKB-EC"/>
</dbReference>
<dbReference type="SUPFAM" id="SSF56425">
    <property type="entry name" value="Succinate dehydrogenase/fumarate reductase flavoprotein, catalytic domain"/>
    <property type="match status" value="1"/>
</dbReference>
<sequence>MANKKAIVVGSGLAGLSAASTLLSHHIPVILLDRAAKPGGNSIKASSGINGAPTRFQSGPGDSVDLFAADTIKSAGSVFAQGGEADRREPLVRKLTSESAGAIEWLVNGMGVDLSRTAQLWGHSRARTHRGKGKIPPGYAIVSALLKELQGTSLFELRGESEVVKILRDEKGRVNGVRYRRSGVEEESLEGPVIFTAGGFAGDSAGMLKEYRPDLGNFPSTNDPRPGAHKLLTDVGAKLVDMGFVQIHPTGFIDPANRSNMNKFLAAEALRAEGGVLLNRDGKRFVNELATRLEVTGVIMSMESKSENPKQWDVQLVLDEGAYQAAQTHVDFYIFKNLMCKVRAAEMDATMRAELQAYGDIVSGASADPHGRAAFGHWSSRAPIKDDDFFYVGDVTPVIHFTMGGAWINTNAEVVKAEGGPIEGLWAAGEITGGIHGENRLGGSSLLECVVFGRTAGENVAKYLSKVDL</sequence>
<proteinExistence type="inferred from homology"/>
<dbReference type="Gene3D" id="3.50.50.60">
    <property type="entry name" value="FAD/NAD(P)-binding domain"/>
    <property type="match status" value="1"/>
</dbReference>
<keyword evidence="2 4" id="KW-0274">FAD</keyword>
<evidence type="ECO:0000256" key="1">
    <source>
        <dbReference type="ARBA" id="ARBA00022630"/>
    </source>
</evidence>
<dbReference type="InterPro" id="IPR050315">
    <property type="entry name" value="FAD-oxidoreductase_2"/>
</dbReference>
<gene>
    <name evidence="6" type="ORF">NA57DRAFT_37094</name>
</gene>
<comment type="function">
    <text evidence="4">Irreversibly catalyzes the reduction of fumarate to succinate.</text>
</comment>